<gene>
    <name evidence="1" type="ORF">N0D28_09790</name>
</gene>
<name>A0ABY5YF81_9DEIO</name>
<dbReference type="GO" id="GO:0008745">
    <property type="term" value="F:N-acetylmuramoyl-L-alanine amidase activity"/>
    <property type="evidence" value="ECO:0007669"/>
    <property type="project" value="UniProtKB-EC"/>
</dbReference>
<dbReference type="RefSeq" id="WP_260559345.1">
    <property type="nucleotide sequence ID" value="NZ_BAABEC010000188.1"/>
</dbReference>
<dbReference type="EC" id="3.5.1.28" evidence="1"/>
<reference evidence="1" key="1">
    <citation type="submission" date="2022-09" db="EMBL/GenBank/DDBJ databases">
        <title>genome sequence of Deinococcus rubellus.</title>
        <authorList>
            <person name="Srinivasan S."/>
        </authorList>
    </citation>
    <scope>NUCLEOTIDE SEQUENCE</scope>
    <source>
        <strain evidence="1">Ant6</strain>
    </source>
</reference>
<keyword evidence="2" id="KW-1185">Reference proteome</keyword>
<dbReference type="Proteomes" id="UP001060261">
    <property type="component" value="Chromosome"/>
</dbReference>
<protein>
    <submittedName>
        <fullName evidence="1">N-acetylmuramoyl-L-alanine amidase</fullName>
        <ecNumber evidence="1">3.5.1.28</ecNumber>
    </submittedName>
</protein>
<evidence type="ECO:0000313" key="2">
    <source>
        <dbReference type="Proteomes" id="UP001060261"/>
    </source>
</evidence>
<evidence type="ECO:0000313" key="1">
    <source>
        <dbReference type="EMBL" id="UWX63052.1"/>
    </source>
</evidence>
<proteinExistence type="predicted"/>
<dbReference type="SUPFAM" id="SSF53187">
    <property type="entry name" value="Zn-dependent exopeptidases"/>
    <property type="match status" value="1"/>
</dbReference>
<dbReference type="EMBL" id="CP104213">
    <property type="protein sequence ID" value="UWX63052.1"/>
    <property type="molecule type" value="Genomic_DNA"/>
</dbReference>
<accession>A0ABY5YF81</accession>
<organism evidence="1 2">
    <name type="scientific">Deinococcus rubellus</name>
    <dbReference type="NCBI Taxonomy" id="1889240"/>
    <lineage>
        <taxon>Bacteria</taxon>
        <taxon>Thermotogati</taxon>
        <taxon>Deinococcota</taxon>
        <taxon>Deinococci</taxon>
        <taxon>Deinococcales</taxon>
        <taxon>Deinococcaceae</taxon>
        <taxon>Deinococcus</taxon>
    </lineage>
</organism>
<sequence length="454" mass="47604">MKLGAADLRLRAALLAALLLLGVAGAQYAYSKLMLGGQTTQAIVLGGAEYAAEGTLSGVVQISRQDPYVVVQGLGHELILPIDQDTERAATTFNTVQLDNTRLNARTATLVNGELYLPLDTLARGLGADYKTGDFSLPISALTNVSSRAGKDTDRIVLDFSRDPQYAVNVVGNVLTLVLKGVNANPQTYATRGAFVPSFEVTSANGDARLNLTLGGGAGYRLFKVVRPGSVRLVLDVGPGLPRNVAALTDAPRTPLIVLDPAPKGGGSLDIPLEVARATGELLSKSGWQVKLTRSAAGRLPIAEREKLARQSQVFVTLSVGRFPGANRQGITLYQSVGEQDAQIINAYRDAGGSSPLVRAAVGDGGETKRLSELLLGELGARGLKAGAQQVPRLYLAGQAPHAAFELELGWPQNARDLANLITPQRTGKVSDALALSVATFLKARAANLTGSGQ</sequence>
<dbReference type="Gene3D" id="3.40.630.40">
    <property type="entry name" value="Zn-dependent exopeptidases"/>
    <property type="match status" value="1"/>
</dbReference>
<keyword evidence="1" id="KW-0378">Hydrolase</keyword>